<dbReference type="STRING" id="632772.ROP_48290"/>
<proteinExistence type="inferred from homology"/>
<evidence type="ECO:0000313" key="6">
    <source>
        <dbReference type="Proteomes" id="UP000002212"/>
    </source>
</evidence>
<dbReference type="KEGG" id="rop:ROP_48290"/>
<dbReference type="PANTHER" id="PTHR21661">
    <property type="entry name" value="EPOXIDE HYDROLASE 1-RELATED"/>
    <property type="match status" value="1"/>
</dbReference>
<dbReference type="GO" id="GO:0004301">
    <property type="term" value="F:epoxide hydrolase activity"/>
    <property type="evidence" value="ECO:0007669"/>
    <property type="project" value="TreeGrafter"/>
</dbReference>
<dbReference type="GO" id="GO:0097176">
    <property type="term" value="P:epoxide metabolic process"/>
    <property type="evidence" value="ECO:0007669"/>
    <property type="project" value="TreeGrafter"/>
</dbReference>
<dbReference type="Pfam" id="PF06441">
    <property type="entry name" value="EHN"/>
    <property type="match status" value="1"/>
</dbReference>
<dbReference type="PATRIC" id="fig|632772.20.peg.5047"/>
<dbReference type="InterPro" id="IPR029058">
    <property type="entry name" value="AB_hydrolase_fold"/>
</dbReference>
<dbReference type="EMBL" id="AP011115">
    <property type="protein sequence ID" value="BAH53076.1"/>
    <property type="molecule type" value="Genomic_DNA"/>
</dbReference>
<reference evidence="5 6" key="1">
    <citation type="submission" date="2009-03" db="EMBL/GenBank/DDBJ databases">
        <title>Comparison of the complete genome sequences of Rhodococcus erythropolis PR4 and Rhodococcus opacus B4.</title>
        <authorList>
            <person name="Takarada H."/>
            <person name="Sekine M."/>
            <person name="Hosoyama A."/>
            <person name="Yamada R."/>
            <person name="Fujisawa T."/>
            <person name="Omata S."/>
            <person name="Shimizu A."/>
            <person name="Tsukatani N."/>
            <person name="Tanikawa S."/>
            <person name="Fujita N."/>
            <person name="Harayama S."/>
        </authorList>
    </citation>
    <scope>NUCLEOTIDE SEQUENCE [LARGE SCALE GENOMIC DNA]</scope>
    <source>
        <strain evidence="5 6">B4</strain>
    </source>
</reference>
<evidence type="ECO:0000256" key="3">
    <source>
        <dbReference type="ARBA" id="ARBA00022801"/>
    </source>
</evidence>
<evidence type="ECO:0000259" key="4">
    <source>
        <dbReference type="Pfam" id="PF06441"/>
    </source>
</evidence>
<dbReference type="SUPFAM" id="SSF53474">
    <property type="entry name" value="alpha/beta-Hydrolases"/>
    <property type="match status" value="1"/>
</dbReference>
<comment type="similarity">
    <text evidence="1">Belongs to the peptidase S33 family.</text>
</comment>
<accession>C1BBM3</accession>
<dbReference type="Proteomes" id="UP000002212">
    <property type="component" value="Chromosome"/>
</dbReference>
<dbReference type="Gene3D" id="3.40.50.1820">
    <property type="entry name" value="alpha/beta hydrolase"/>
    <property type="match status" value="1"/>
</dbReference>
<dbReference type="AlphaFoldDB" id="C1BBM3"/>
<name>C1BBM3_RHOOB</name>
<sequence>MPTSYLVELVEYWRDEFDWRAQEKALNSIPQFVTEIDGQNIHFLHVRSPEPDALPLVLTHGWPGSFVEFLDVIGPLTDPAAHGGNPADAFDVAVPSLPGFGFSGPVRESGWNAEAWAELMSRLGYDRYGVQGGDIGAGVSPASPGTRWSGCTSTATSAFRSTSWTRRNGRA</sequence>
<evidence type="ECO:0000313" key="5">
    <source>
        <dbReference type="EMBL" id="BAH53076.1"/>
    </source>
</evidence>
<feature type="domain" description="Epoxide hydrolase N-terminal" evidence="4">
    <location>
        <begin position="2"/>
        <end position="69"/>
    </location>
</feature>
<keyword evidence="3 5" id="KW-0378">Hydrolase</keyword>
<protein>
    <submittedName>
        <fullName evidence="5">Putative epoxide hydrolase</fullName>
    </submittedName>
</protein>
<evidence type="ECO:0000256" key="2">
    <source>
        <dbReference type="ARBA" id="ARBA00022797"/>
    </source>
</evidence>
<dbReference type="HOGENOM" id="CLU_1561693_0_0_11"/>
<keyword evidence="2" id="KW-0058">Aromatic hydrocarbons catabolism</keyword>
<organism evidence="5 6">
    <name type="scientific">Rhodococcus opacus (strain B4)</name>
    <dbReference type="NCBI Taxonomy" id="632772"/>
    <lineage>
        <taxon>Bacteria</taxon>
        <taxon>Bacillati</taxon>
        <taxon>Actinomycetota</taxon>
        <taxon>Actinomycetes</taxon>
        <taxon>Mycobacteriales</taxon>
        <taxon>Nocardiaceae</taxon>
        <taxon>Rhodococcus</taxon>
    </lineage>
</organism>
<dbReference type="PANTHER" id="PTHR21661:SF35">
    <property type="entry name" value="EPOXIDE HYDROLASE"/>
    <property type="match status" value="1"/>
</dbReference>
<evidence type="ECO:0000256" key="1">
    <source>
        <dbReference type="ARBA" id="ARBA00010088"/>
    </source>
</evidence>
<gene>
    <name evidence="5" type="ordered locus">ROP_48290</name>
</gene>
<dbReference type="InterPro" id="IPR010497">
    <property type="entry name" value="Epoxide_hydro_N"/>
</dbReference>